<evidence type="ECO:0000313" key="3">
    <source>
        <dbReference type="EnsemblMetazoa" id="CapteP184140"/>
    </source>
</evidence>
<evidence type="ECO:0000259" key="1">
    <source>
        <dbReference type="PROSITE" id="PS50888"/>
    </source>
</evidence>
<reference evidence="3" key="3">
    <citation type="submission" date="2015-06" db="UniProtKB">
        <authorList>
            <consortium name="EnsemblMetazoa"/>
        </authorList>
    </citation>
    <scope>IDENTIFICATION</scope>
</reference>
<dbReference type="Gene3D" id="4.10.280.10">
    <property type="entry name" value="Helix-loop-helix DNA-binding domain"/>
    <property type="match status" value="1"/>
</dbReference>
<dbReference type="GO" id="GO:0046983">
    <property type="term" value="F:protein dimerization activity"/>
    <property type="evidence" value="ECO:0007669"/>
    <property type="project" value="InterPro"/>
</dbReference>
<accession>R7UQH9</accession>
<dbReference type="EnsemblMetazoa" id="CapteT184140">
    <property type="protein sequence ID" value="CapteP184140"/>
    <property type="gene ID" value="CapteG184140"/>
</dbReference>
<reference evidence="4" key="1">
    <citation type="submission" date="2012-12" db="EMBL/GenBank/DDBJ databases">
        <authorList>
            <person name="Hellsten U."/>
            <person name="Grimwood J."/>
            <person name="Chapman J.A."/>
            <person name="Shapiro H."/>
            <person name="Aerts A."/>
            <person name="Otillar R.P."/>
            <person name="Terry A.Y."/>
            <person name="Boore J.L."/>
            <person name="Simakov O."/>
            <person name="Marletaz F."/>
            <person name="Cho S.-J."/>
            <person name="Edsinger-Gonzales E."/>
            <person name="Havlak P."/>
            <person name="Kuo D.-H."/>
            <person name="Larsson T."/>
            <person name="Lv J."/>
            <person name="Arendt D."/>
            <person name="Savage R."/>
            <person name="Osoegawa K."/>
            <person name="de Jong P."/>
            <person name="Lindberg D.R."/>
            <person name="Seaver E.C."/>
            <person name="Weisblat D.A."/>
            <person name="Putnam N.H."/>
            <person name="Grigoriev I.V."/>
            <person name="Rokhsar D.S."/>
        </authorList>
    </citation>
    <scope>NUCLEOTIDE SEQUENCE</scope>
    <source>
        <strain evidence="4">I ESC-2004</strain>
    </source>
</reference>
<dbReference type="OMA" id="QENDECC"/>
<dbReference type="CDD" id="cd19686">
    <property type="entry name" value="bHLH_TS_FERD3L_like"/>
    <property type="match status" value="1"/>
</dbReference>
<gene>
    <name evidence="2" type="ORF">CAPTEDRAFT_184140</name>
</gene>
<name>R7UQH9_CAPTE</name>
<dbReference type="STRING" id="283909.R7UQH9"/>
<dbReference type="OrthoDB" id="6106870at2759"/>
<dbReference type="PROSITE" id="PS50888">
    <property type="entry name" value="BHLH"/>
    <property type="match status" value="1"/>
</dbReference>
<dbReference type="SMART" id="SM00353">
    <property type="entry name" value="HLH"/>
    <property type="match status" value="1"/>
</dbReference>
<feature type="domain" description="BHLH" evidence="1">
    <location>
        <begin position="49"/>
        <end position="101"/>
    </location>
</feature>
<dbReference type="InterPro" id="IPR050283">
    <property type="entry name" value="E-box_TF_Regulators"/>
</dbReference>
<organism evidence="2">
    <name type="scientific">Capitella teleta</name>
    <name type="common">Polychaete worm</name>
    <dbReference type="NCBI Taxonomy" id="283909"/>
    <lineage>
        <taxon>Eukaryota</taxon>
        <taxon>Metazoa</taxon>
        <taxon>Spiralia</taxon>
        <taxon>Lophotrochozoa</taxon>
        <taxon>Annelida</taxon>
        <taxon>Polychaeta</taxon>
        <taxon>Sedentaria</taxon>
        <taxon>Scolecida</taxon>
        <taxon>Capitellidae</taxon>
        <taxon>Capitella</taxon>
    </lineage>
</organism>
<dbReference type="InterPro" id="IPR011598">
    <property type="entry name" value="bHLH_dom"/>
</dbReference>
<dbReference type="EMBL" id="AMQN01001318">
    <property type="status" value="NOT_ANNOTATED_CDS"/>
    <property type="molecule type" value="Genomic_DNA"/>
</dbReference>
<proteinExistence type="predicted"/>
<protein>
    <recommendedName>
        <fullName evidence="1">BHLH domain-containing protein</fullName>
    </recommendedName>
</protein>
<reference evidence="2 4" key="2">
    <citation type="journal article" date="2013" name="Nature">
        <title>Insights into bilaterian evolution from three spiralian genomes.</title>
        <authorList>
            <person name="Simakov O."/>
            <person name="Marletaz F."/>
            <person name="Cho S.J."/>
            <person name="Edsinger-Gonzales E."/>
            <person name="Havlak P."/>
            <person name="Hellsten U."/>
            <person name="Kuo D.H."/>
            <person name="Larsson T."/>
            <person name="Lv J."/>
            <person name="Arendt D."/>
            <person name="Savage R."/>
            <person name="Osoegawa K."/>
            <person name="de Jong P."/>
            <person name="Grimwood J."/>
            <person name="Chapman J.A."/>
            <person name="Shapiro H."/>
            <person name="Aerts A."/>
            <person name="Otillar R.P."/>
            <person name="Terry A.Y."/>
            <person name="Boore J.L."/>
            <person name="Grigoriev I.V."/>
            <person name="Lindberg D.R."/>
            <person name="Seaver E.C."/>
            <person name="Weisblat D.A."/>
            <person name="Putnam N.H."/>
            <person name="Rokhsar D.S."/>
        </authorList>
    </citation>
    <scope>NUCLEOTIDE SEQUENCE</scope>
    <source>
        <strain evidence="2 4">I ESC-2004</strain>
    </source>
</reference>
<dbReference type="AlphaFoldDB" id="R7UQH9"/>
<dbReference type="Pfam" id="PF00010">
    <property type="entry name" value="HLH"/>
    <property type="match status" value="1"/>
</dbReference>
<dbReference type="GO" id="GO:0032502">
    <property type="term" value="P:developmental process"/>
    <property type="evidence" value="ECO:0007669"/>
    <property type="project" value="TreeGrafter"/>
</dbReference>
<dbReference type="Proteomes" id="UP000014760">
    <property type="component" value="Unassembled WGS sequence"/>
</dbReference>
<dbReference type="PANTHER" id="PTHR23349:SF112">
    <property type="entry name" value="48 RELATED 1, ISOFORM B"/>
    <property type="match status" value="1"/>
</dbReference>
<dbReference type="GO" id="GO:0000981">
    <property type="term" value="F:DNA-binding transcription factor activity, RNA polymerase II-specific"/>
    <property type="evidence" value="ECO:0007669"/>
    <property type="project" value="TreeGrafter"/>
</dbReference>
<dbReference type="InterPro" id="IPR036638">
    <property type="entry name" value="HLH_DNA-bd_sf"/>
</dbReference>
<dbReference type="HOGENOM" id="CLU_1391441_0_0_1"/>
<sequence>MDLDAWGLGHSSSEDSWNINYNEENFWPCQQTYSEFKAEPRKIGVKKVRQRSAANQRERKRMRTINDAFDGLRCRIPDAKEDKKVSKVDTLRMAISYINQLTDVLKAQDPSTPHDAETQMQKKRKETVLIRYHSNDDVTMPCSTSYPPPVSSEFPLYGHTLSWKEAEVPGCPGPDQRLSAKIWTPQQASLDDMANL</sequence>
<dbReference type="PANTHER" id="PTHR23349">
    <property type="entry name" value="BASIC HELIX-LOOP-HELIX TRANSCRIPTION FACTOR, TWIST"/>
    <property type="match status" value="1"/>
</dbReference>
<evidence type="ECO:0000313" key="2">
    <source>
        <dbReference type="EMBL" id="ELU05661.1"/>
    </source>
</evidence>
<evidence type="ECO:0000313" key="4">
    <source>
        <dbReference type="Proteomes" id="UP000014760"/>
    </source>
</evidence>
<dbReference type="FunCoup" id="R7UQH9">
    <property type="interactions" value="2"/>
</dbReference>
<dbReference type="GO" id="GO:0000977">
    <property type="term" value="F:RNA polymerase II transcription regulatory region sequence-specific DNA binding"/>
    <property type="evidence" value="ECO:0007669"/>
    <property type="project" value="TreeGrafter"/>
</dbReference>
<dbReference type="SUPFAM" id="SSF47459">
    <property type="entry name" value="HLH, helix-loop-helix DNA-binding domain"/>
    <property type="match status" value="1"/>
</dbReference>
<dbReference type="EMBL" id="KB301364">
    <property type="protein sequence ID" value="ELU05661.1"/>
    <property type="molecule type" value="Genomic_DNA"/>
</dbReference>
<keyword evidence="4" id="KW-1185">Reference proteome</keyword>